<dbReference type="RefSeq" id="WP_394839614.1">
    <property type="nucleotide sequence ID" value="NZ_CP089929.1"/>
</dbReference>
<dbReference type="PROSITE" id="PS51257">
    <property type="entry name" value="PROKAR_LIPOPROTEIN"/>
    <property type="match status" value="1"/>
</dbReference>
<proteinExistence type="predicted"/>
<organism evidence="1 2">
    <name type="scientific">Pendulispora rubella</name>
    <dbReference type="NCBI Taxonomy" id="2741070"/>
    <lineage>
        <taxon>Bacteria</taxon>
        <taxon>Pseudomonadati</taxon>
        <taxon>Myxococcota</taxon>
        <taxon>Myxococcia</taxon>
        <taxon>Myxococcales</taxon>
        <taxon>Sorangiineae</taxon>
        <taxon>Pendulisporaceae</taxon>
        <taxon>Pendulispora</taxon>
    </lineage>
</organism>
<sequence length="254" mass="28492">MSRFFVGIVLAAAGVMGGCAKEPAPRSPVVSQADWTRARDDLKKMRGQVPNEPYVELIRVALREPRTGKVIEGRGAVAVDPRRAVRLVLLGPGGRTALDVWVTHDAWRFAVPALDLIRRGESDKPTYDVPVGFFRWWFLEPLDGRLLSIVLPENRSDERVFVLRDGRATVTLQHLPRRHYVAVRREVFSAEPSREMEVDRLEWVARRVQPGPGDRAVYTQRSTGLQIEIEVEALSQESPDPAAFIDPDARGVAL</sequence>
<evidence type="ECO:0008006" key="3">
    <source>
        <dbReference type="Google" id="ProtNLM"/>
    </source>
</evidence>
<reference evidence="1" key="1">
    <citation type="submission" date="2021-12" db="EMBL/GenBank/DDBJ databases">
        <title>Discovery of the Pendulisporaceae a myxobacterial family with distinct sporulation behavior and unique specialized metabolism.</title>
        <authorList>
            <person name="Garcia R."/>
            <person name="Popoff A."/>
            <person name="Bader C.D."/>
            <person name="Loehr J."/>
            <person name="Walesch S."/>
            <person name="Walt C."/>
            <person name="Boldt J."/>
            <person name="Bunk B."/>
            <person name="Haeckl F.J.F.P.J."/>
            <person name="Gunesch A.P."/>
            <person name="Birkelbach J."/>
            <person name="Nuebel U."/>
            <person name="Pietschmann T."/>
            <person name="Bach T."/>
            <person name="Mueller R."/>
        </authorList>
    </citation>
    <scope>NUCLEOTIDE SEQUENCE</scope>
    <source>
        <strain evidence="1">MSr11367</strain>
    </source>
</reference>
<name>A0ABZ2LLB8_9BACT</name>
<evidence type="ECO:0000313" key="2">
    <source>
        <dbReference type="Proteomes" id="UP001374803"/>
    </source>
</evidence>
<evidence type="ECO:0000313" key="1">
    <source>
        <dbReference type="EMBL" id="WXB09941.1"/>
    </source>
</evidence>
<protein>
    <recommendedName>
        <fullName evidence="3">Outer membrane lipoprotein-sorting protein</fullName>
    </recommendedName>
</protein>
<accession>A0ABZ2LLB8</accession>
<keyword evidence="2" id="KW-1185">Reference proteome</keyword>
<dbReference type="EMBL" id="CP089983">
    <property type="protein sequence ID" value="WXB09941.1"/>
    <property type="molecule type" value="Genomic_DNA"/>
</dbReference>
<gene>
    <name evidence="1" type="ORF">LVJ94_22265</name>
</gene>
<dbReference type="Proteomes" id="UP001374803">
    <property type="component" value="Chromosome"/>
</dbReference>